<dbReference type="InterPro" id="IPR019369">
    <property type="entry name" value="Efm5/EEF1AKMT1"/>
</dbReference>
<keyword evidence="4" id="KW-0808">Transferase</keyword>
<gene>
    <name evidence="6" type="primary">EFM5_2</name>
    <name evidence="6" type="ORF">Q8F55_006260</name>
</gene>
<evidence type="ECO:0000256" key="2">
    <source>
        <dbReference type="ARBA" id="ARBA00022490"/>
    </source>
</evidence>
<keyword evidence="2" id="KW-0963">Cytoplasm</keyword>
<keyword evidence="7" id="KW-1185">Reference proteome</keyword>
<keyword evidence="3" id="KW-0489">Methyltransferase</keyword>
<organism evidence="6 7">
    <name type="scientific">Vanrija albida</name>
    <dbReference type="NCBI Taxonomy" id="181172"/>
    <lineage>
        <taxon>Eukaryota</taxon>
        <taxon>Fungi</taxon>
        <taxon>Dikarya</taxon>
        <taxon>Basidiomycota</taxon>
        <taxon>Agaricomycotina</taxon>
        <taxon>Tremellomycetes</taxon>
        <taxon>Trichosporonales</taxon>
        <taxon>Trichosporonaceae</taxon>
        <taxon>Vanrija</taxon>
    </lineage>
</organism>
<protein>
    <submittedName>
        <fullName evidence="6">Protein-lysine N-methyltransferase efm5</fullName>
    </submittedName>
</protein>
<sequence>MTALDSPRAPVADELDKRDAASVASSDSFDSFDNDGFDDLDVGLSADTLAALQSFYTEQQATQDALDSLADMLQRTDVDSDDETPAPVTPDDLPLSMDLFPEEWGMSQFWNDEASAAAIAAEAASAAGDGTIVCISSPSTFLALKKLRIPNPLLLLEFDPRFAVFPEFRRYDVHDPLDIAGLDKLRACAAVVIADPPYLNAQTMGNTAVTMKAVAGEGCKFIVATGWVVRDTIKTELDARITAYRPHHRGGLANAFRTYLNYASADPAFAFVDEQVAADGDNDFADDVAARKPQIGMVVPELPGLRS</sequence>
<dbReference type="InterPro" id="IPR041370">
    <property type="entry name" value="Mlase_EEF1AKMT1/ZCCHC4"/>
</dbReference>
<accession>A0ABR3PWM3</accession>
<comment type="caution">
    <text evidence="6">The sequence shown here is derived from an EMBL/GenBank/DDBJ whole genome shotgun (WGS) entry which is preliminary data.</text>
</comment>
<name>A0ABR3PWM3_9TREE</name>
<dbReference type="PANTHER" id="PTHR13200:SF0">
    <property type="entry name" value="EEF1A LYSINE METHYLTRANSFERASE 1"/>
    <property type="match status" value="1"/>
</dbReference>
<dbReference type="PANTHER" id="PTHR13200">
    <property type="entry name" value="EEF1A LYSINE METHYLTRANSFERASE 1"/>
    <property type="match status" value="1"/>
</dbReference>
<evidence type="ECO:0000256" key="3">
    <source>
        <dbReference type="ARBA" id="ARBA00022603"/>
    </source>
</evidence>
<reference evidence="6 7" key="1">
    <citation type="submission" date="2023-08" db="EMBL/GenBank/DDBJ databases">
        <title>Annotated Genome Sequence of Vanrija albida AlHP1.</title>
        <authorList>
            <person name="Herzog R."/>
        </authorList>
    </citation>
    <scope>NUCLEOTIDE SEQUENCE [LARGE SCALE GENOMIC DNA]</scope>
    <source>
        <strain evidence="6 7">AlHP1</strain>
    </source>
</reference>
<dbReference type="RefSeq" id="XP_069206795.1">
    <property type="nucleotide sequence ID" value="XM_069354724.1"/>
</dbReference>
<proteinExistence type="predicted"/>
<comment type="subcellular location">
    <subcellularLocation>
        <location evidence="1">Cytoplasm</location>
    </subcellularLocation>
</comment>
<dbReference type="InterPro" id="IPR002052">
    <property type="entry name" value="DNA_methylase_N6_adenine_CS"/>
</dbReference>
<feature type="region of interest" description="Disordered" evidence="5">
    <location>
        <begin position="1"/>
        <end position="34"/>
    </location>
</feature>
<dbReference type="GeneID" id="95987303"/>
<evidence type="ECO:0000256" key="1">
    <source>
        <dbReference type="ARBA" id="ARBA00004496"/>
    </source>
</evidence>
<evidence type="ECO:0000313" key="7">
    <source>
        <dbReference type="Proteomes" id="UP001565368"/>
    </source>
</evidence>
<evidence type="ECO:0000256" key="4">
    <source>
        <dbReference type="ARBA" id="ARBA00022679"/>
    </source>
</evidence>
<dbReference type="EMBL" id="JBBXJM010000005">
    <property type="protein sequence ID" value="KAL1406851.1"/>
    <property type="molecule type" value="Genomic_DNA"/>
</dbReference>
<dbReference type="Proteomes" id="UP001565368">
    <property type="component" value="Unassembled WGS sequence"/>
</dbReference>
<evidence type="ECO:0000313" key="6">
    <source>
        <dbReference type="EMBL" id="KAL1406851.1"/>
    </source>
</evidence>
<evidence type="ECO:0000256" key="5">
    <source>
        <dbReference type="SAM" id="MobiDB-lite"/>
    </source>
</evidence>
<dbReference type="PROSITE" id="PS00092">
    <property type="entry name" value="N6_MTASE"/>
    <property type="match status" value="1"/>
</dbReference>
<dbReference type="Pfam" id="PF10237">
    <property type="entry name" value="N6-adenineMlase"/>
    <property type="match status" value="1"/>
</dbReference>